<dbReference type="GO" id="GO:0030246">
    <property type="term" value="F:carbohydrate binding"/>
    <property type="evidence" value="ECO:0007669"/>
    <property type="project" value="InterPro"/>
</dbReference>
<dbReference type="Pfam" id="PF07971">
    <property type="entry name" value="Glyco_hydro_92"/>
    <property type="match status" value="1"/>
</dbReference>
<dbReference type="GO" id="GO:0005829">
    <property type="term" value="C:cytosol"/>
    <property type="evidence" value="ECO:0007669"/>
    <property type="project" value="TreeGrafter"/>
</dbReference>
<dbReference type="Proteomes" id="UP000197153">
    <property type="component" value="Chromosome 4"/>
</dbReference>
<dbReference type="FunFam" id="3.30.2080.10:FF:000001">
    <property type="entry name" value="Alpha-1,2-mannosidase subfamily"/>
    <property type="match status" value="1"/>
</dbReference>
<dbReference type="GO" id="GO:0005975">
    <property type="term" value="P:carbohydrate metabolic process"/>
    <property type="evidence" value="ECO:0007669"/>
    <property type="project" value="InterPro"/>
</dbReference>
<dbReference type="SUPFAM" id="SSF48208">
    <property type="entry name" value="Six-hairpin glycosidases"/>
    <property type="match status" value="1"/>
</dbReference>
<evidence type="ECO:0000313" key="3">
    <source>
        <dbReference type="EMBL" id="ASG25204.1"/>
    </source>
</evidence>
<dbReference type="GO" id="GO:0006516">
    <property type="term" value="P:glycoprotein catabolic process"/>
    <property type="evidence" value="ECO:0007669"/>
    <property type="project" value="TreeGrafter"/>
</dbReference>
<dbReference type="InterPro" id="IPR006311">
    <property type="entry name" value="TAT_signal"/>
</dbReference>
<dbReference type="GO" id="GO:0000224">
    <property type="term" value="F:peptide-N4-(N-acetyl-beta-glucosaminyl)asparagine amidase activity"/>
    <property type="evidence" value="ECO:0007669"/>
    <property type="project" value="TreeGrafter"/>
</dbReference>
<accession>A0A248K420</accession>
<dbReference type="NCBIfam" id="TIGR01180">
    <property type="entry name" value="aman2_put"/>
    <property type="match status" value="1"/>
</dbReference>
<proteinExistence type="predicted"/>
<dbReference type="InterPro" id="IPR008928">
    <property type="entry name" value="6-hairpin_glycosidase_sf"/>
</dbReference>
<name>A0A248K420_9PROT</name>
<sequence length="786" mass="85151">MMTEGLSMMTRRDLLGGVAATALVPLAGGVGTAFAGTGSKAGGGFCRHVDPFIGTGGHGHTYPGATVPFGMVQLSPDTNTAGWDACSGYHIQDRSLLGFSHTHLSGTGVGDMLDVLVVPRVGPVRLDPGTPESPDEGYRARFDHADEQATPGFYRVRLKDSGIEAELTATKRAGLHRYRFPDAAGAHLLIDFAHGFQDPAGSVTRITGASLRLVGKDTLVGGRHVHQWGQGRVIYFAMKLSRPFAGARFYSNDHAMPEGAQDVEGAALKCVLDLPDAHSGPLLVKVGLSAVDIDGALRNLDTEIPGWDFDGVRAAAAAAWEAELGRLAITKGGDAADIKIFYTALYHALLAPTLFSDVDGRYRAMDSTVRQLPAGANNYSTYSLWDTYRALHPLFTLAQPPSRVGDIVGGLVRMAEESPAGPPVWPLQGTETGCMIGWHSAVVVAEAAAKNIPGVDYKAAWPIFRKQAFQGQTSGLPEYRRLGYIPSDTVEEAVSKTLEYAYDDWAIARLGDAVGAADDAKALRQRSLNYRKLFDRDMTFMRPRFTDGSWAQPFDPRGMGHSRKWRDFTESNAWQATFLNQHDIYGYMEMFGGPAAFENKLDELFTTSSDLPDDAPPDIAGLVGQYAHGNEPSHHIAYLYAYTGAHHKTQARVRSLLKTMYRADPDGLAGNEDCGQMSAWYLMSALGLYAVDPVTPIYVFGSPLFDRVDVTVGEGRTLTIEAAGNAPDSPYIQSVTWQGKSYTRTWIRHGDLVQGGRLFFTMGPKPNPRFGAAAEDRPSSFTATRV</sequence>
<dbReference type="AlphaFoldDB" id="A0A248K420"/>
<dbReference type="Gene3D" id="1.20.1610.10">
    <property type="entry name" value="alpha-1,2-mannosidases domains"/>
    <property type="match status" value="1"/>
</dbReference>
<protein>
    <submittedName>
        <fullName evidence="3">Alpha-mannosidase</fullName>
    </submittedName>
</protein>
<dbReference type="InterPro" id="IPR014718">
    <property type="entry name" value="GH-type_carb-bd"/>
</dbReference>
<dbReference type="Gene3D" id="3.30.2080.10">
    <property type="entry name" value="GH92 mannosidase domain"/>
    <property type="match status" value="1"/>
</dbReference>
<feature type="domain" description="Glycosyl hydrolase family 92" evidence="1">
    <location>
        <begin position="296"/>
        <end position="764"/>
    </location>
</feature>
<gene>
    <name evidence="3" type="ORF">Y958_30075</name>
</gene>
<organism evidence="3 4">
    <name type="scientific">Nitrospirillum viridazoti CBAmc</name>
    <dbReference type="NCBI Taxonomy" id="1441467"/>
    <lineage>
        <taxon>Bacteria</taxon>
        <taxon>Pseudomonadati</taxon>
        <taxon>Pseudomonadota</taxon>
        <taxon>Alphaproteobacteria</taxon>
        <taxon>Rhodospirillales</taxon>
        <taxon>Azospirillaceae</taxon>
        <taxon>Nitrospirillum</taxon>
        <taxon>Nitrospirillum viridazoti</taxon>
    </lineage>
</organism>
<dbReference type="PANTHER" id="PTHR12143:SF39">
    <property type="entry name" value="SECRETED PROTEIN"/>
    <property type="match status" value="1"/>
</dbReference>
<evidence type="ECO:0000259" key="1">
    <source>
        <dbReference type="Pfam" id="PF07971"/>
    </source>
</evidence>
<evidence type="ECO:0000259" key="2">
    <source>
        <dbReference type="Pfam" id="PF17678"/>
    </source>
</evidence>
<dbReference type="PROSITE" id="PS51318">
    <property type="entry name" value="TAT"/>
    <property type="match status" value="1"/>
</dbReference>
<feature type="domain" description="Glycosyl hydrolase family 92 N-terminal" evidence="2">
    <location>
        <begin position="48"/>
        <end position="289"/>
    </location>
</feature>
<dbReference type="EMBL" id="CP022113">
    <property type="protein sequence ID" value="ASG25204.1"/>
    <property type="molecule type" value="Genomic_DNA"/>
</dbReference>
<dbReference type="InterPro" id="IPR050883">
    <property type="entry name" value="PNGase"/>
</dbReference>
<dbReference type="KEGG" id="nao:Y958_30075"/>
<dbReference type="Gene3D" id="2.70.98.10">
    <property type="match status" value="1"/>
</dbReference>
<reference evidence="3 4" key="1">
    <citation type="submission" date="2017-06" db="EMBL/GenBank/DDBJ databases">
        <title>Complete genome sequence of Nitrospirillum amazonense strain CBAmC, an endophytic nitrogen-fixing and plant growth-promoting bacterium, isolated from sugarcane.</title>
        <authorList>
            <person name="Schwab S."/>
            <person name="dos Santos Teixeira K.R."/>
            <person name="Simoes Araujo J.L."/>
            <person name="Soares Vidal M."/>
            <person name="Borges de Freitas H.R."/>
            <person name="Rivello Crivelaro A.L."/>
            <person name="Bueno de Camargo Nunes A."/>
            <person name="dos Santos C.M."/>
            <person name="Palmeira da Silva Rosa D."/>
            <person name="da Silva Padilha D."/>
            <person name="da Silva E."/>
            <person name="Araujo Terra L."/>
            <person name="Soares Mendes V."/>
            <person name="Farinelli L."/>
            <person name="Magalhaes Cruz L."/>
            <person name="Baldani J.I."/>
        </authorList>
    </citation>
    <scope>NUCLEOTIDE SEQUENCE [LARGE SCALE GENOMIC DNA]</scope>
    <source>
        <strain evidence="3 4">CBAmC</strain>
    </source>
</reference>
<dbReference type="Gene3D" id="1.20.1050.60">
    <property type="entry name" value="alpha-1,2-mannosidase"/>
    <property type="match status" value="1"/>
</dbReference>
<evidence type="ECO:0000313" key="4">
    <source>
        <dbReference type="Proteomes" id="UP000197153"/>
    </source>
</evidence>
<dbReference type="Pfam" id="PF17678">
    <property type="entry name" value="Glyco_hydro_92N"/>
    <property type="match status" value="1"/>
</dbReference>
<dbReference type="InterPro" id="IPR005887">
    <property type="entry name" value="GH92_a_mannosidase_put"/>
</dbReference>
<dbReference type="InterPro" id="IPR012939">
    <property type="entry name" value="Glyco_hydro_92"/>
</dbReference>
<keyword evidence="4" id="KW-1185">Reference proteome</keyword>
<dbReference type="InterPro" id="IPR041371">
    <property type="entry name" value="GH92_N"/>
</dbReference>
<dbReference type="PANTHER" id="PTHR12143">
    <property type="entry name" value="PEPTIDE N-GLYCANASE PNGASE -RELATED"/>
    <property type="match status" value="1"/>
</dbReference>